<feature type="transmembrane region" description="Helical" evidence="8">
    <location>
        <begin position="213"/>
        <end position="232"/>
    </location>
</feature>
<dbReference type="Proteomes" id="UP001058713">
    <property type="component" value="Chromosome"/>
</dbReference>
<evidence type="ECO:0000256" key="2">
    <source>
        <dbReference type="ARBA" id="ARBA00010735"/>
    </source>
</evidence>
<gene>
    <name evidence="9" type="ORF">K3721_03190</name>
</gene>
<keyword evidence="6 8" id="KW-1133">Transmembrane helix</keyword>
<organism evidence="9 10">
    <name type="scientific">Leisingera caerulea</name>
    <name type="common">Phaeobacter caeruleus</name>
    <dbReference type="NCBI Taxonomy" id="506591"/>
    <lineage>
        <taxon>Bacteria</taxon>
        <taxon>Pseudomonadati</taxon>
        <taxon>Pseudomonadota</taxon>
        <taxon>Alphaproteobacteria</taxon>
        <taxon>Rhodobacterales</taxon>
        <taxon>Roseobacteraceae</taxon>
        <taxon>Leisingera</taxon>
    </lineage>
</organism>
<dbReference type="GO" id="GO:0005886">
    <property type="term" value="C:plasma membrane"/>
    <property type="evidence" value="ECO:0007669"/>
    <property type="project" value="UniProtKB-SubCell"/>
</dbReference>
<keyword evidence="5 8" id="KW-0812">Transmembrane</keyword>
<evidence type="ECO:0000256" key="5">
    <source>
        <dbReference type="ARBA" id="ARBA00022692"/>
    </source>
</evidence>
<evidence type="ECO:0000256" key="4">
    <source>
        <dbReference type="ARBA" id="ARBA00022475"/>
    </source>
</evidence>
<keyword evidence="3" id="KW-0813">Transport</keyword>
<dbReference type="PANTHER" id="PTHR34979">
    <property type="entry name" value="INNER MEMBRANE PROTEIN YGAZ"/>
    <property type="match status" value="1"/>
</dbReference>
<reference evidence="9" key="1">
    <citation type="submission" date="2021-08" db="EMBL/GenBank/DDBJ databases">
        <authorList>
            <person name="Nwanade C."/>
            <person name="Wang M."/>
            <person name="Masoudi A."/>
            <person name="Yu Z."/>
            <person name="Liu J."/>
        </authorList>
    </citation>
    <scope>NUCLEOTIDE SEQUENCE</scope>
    <source>
        <strain evidence="9">S122</strain>
    </source>
</reference>
<proteinExistence type="inferred from homology"/>
<accession>A0A9Q9HG89</accession>
<dbReference type="KEGG" id="lcae:K3721_03190"/>
<dbReference type="Pfam" id="PF03591">
    <property type="entry name" value="AzlC"/>
    <property type="match status" value="1"/>
</dbReference>
<evidence type="ECO:0000313" key="9">
    <source>
        <dbReference type="EMBL" id="UWQ54553.1"/>
    </source>
</evidence>
<evidence type="ECO:0000256" key="6">
    <source>
        <dbReference type="ARBA" id="ARBA00022989"/>
    </source>
</evidence>
<evidence type="ECO:0000256" key="8">
    <source>
        <dbReference type="SAM" id="Phobius"/>
    </source>
</evidence>
<comment type="similarity">
    <text evidence="2">Belongs to the AzlC family.</text>
</comment>
<dbReference type="EMBL" id="CP081070">
    <property type="protein sequence ID" value="UWQ54553.1"/>
    <property type="molecule type" value="Genomic_DNA"/>
</dbReference>
<evidence type="ECO:0000256" key="7">
    <source>
        <dbReference type="ARBA" id="ARBA00023136"/>
    </source>
</evidence>
<dbReference type="AlphaFoldDB" id="A0A9Q9HG89"/>
<keyword evidence="4" id="KW-1003">Cell membrane</keyword>
<evidence type="ECO:0000256" key="1">
    <source>
        <dbReference type="ARBA" id="ARBA00004651"/>
    </source>
</evidence>
<sequence>MAITTTKSAFWKGFRDSAPFLFMASPFGFLFGVLAAEAGLIVPEAFAFSLTVFAGAAQFTALQLMQENAPLIIILISALAVNLRMAMYSASLTPYLGDAPMWQRAIAAYFIVDQSYALSIVQFETEPDMPLPQRVAYFFGTNAIITPAWVIATALGALVGTRIPESWGVDFVLPLAFLAMIGPMLRTPAHVAACFVAVATSLPAAALPYNLGLIVAGIAGMVAGAQAELWLARKNAKTEGAK</sequence>
<evidence type="ECO:0000313" key="10">
    <source>
        <dbReference type="Proteomes" id="UP001058713"/>
    </source>
</evidence>
<keyword evidence="7 8" id="KW-0472">Membrane</keyword>
<protein>
    <submittedName>
        <fullName evidence="9">AzlC family ABC transporter permease</fullName>
    </submittedName>
</protein>
<feature type="transmembrane region" description="Helical" evidence="8">
    <location>
        <begin position="45"/>
        <end position="64"/>
    </location>
</feature>
<name>A0A9Q9HG89_LEICA</name>
<feature type="transmembrane region" description="Helical" evidence="8">
    <location>
        <begin position="135"/>
        <end position="160"/>
    </location>
</feature>
<dbReference type="InterPro" id="IPR011606">
    <property type="entry name" value="Brnchd-chn_aa_trnsp_permease"/>
</dbReference>
<dbReference type="PANTHER" id="PTHR34979:SF1">
    <property type="entry name" value="INNER MEMBRANE PROTEIN YGAZ"/>
    <property type="match status" value="1"/>
</dbReference>
<evidence type="ECO:0000256" key="3">
    <source>
        <dbReference type="ARBA" id="ARBA00022448"/>
    </source>
</evidence>
<dbReference type="GO" id="GO:1903785">
    <property type="term" value="P:L-valine transmembrane transport"/>
    <property type="evidence" value="ECO:0007669"/>
    <property type="project" value="TreeGrafter"/>
</dbReference>
<dbReference type="RefSeq" id="WP_259971830.1">
    <property type="nucleotide sequence ID" value="NZ_CP081070.1"/>
</dbReference>
<feature type="transmembrane region" description="Helical" evidence="8">
    <location>
        <begin position="166"/>
        <end position="182"/>
    </location>
</feature>
<feature type="transmembrane region" description="Helical" evidence="8">
    <location>
        <begin position="71"/>
        <end position="90"/>
    </location>
</feature>
<comment type="subcellular location">
    <subcellularLocation>
        <location evidence="1">Cell membrane</location>
        <topology evidence="1">Multi-pass membrane protein</topology>
    </subcellularLocation>
</comment>